<dbReference type="CDD" id="cd00637">
    <property type="entry name" value="7tm_classA_rhodopsin-like"/>
    <property type="match status" value="1"/>
</dbReference>
<dbReference type="PROSITE" id="PS50262">
    <property type="entry name" value="G_PROTEIN_RECEP_F1_2"/>
    <property type="match status" value="1"/>
</dbReference>
<dbReference type="Pfam" id="PF00001">
    <property type="entry name" value="7tm_1"/>
    <property type="match status" value="1"/>
</dbReference>
<dbReference type="InterPro" id="IPR017452">
    <property type="entry name" value="GPCR_Rhodpsn_7TM"/>
</dbReference>
<dbReference type="Proteomes" id="UP000749559">
    <property type="component" value="Unassembled WGS sequence"/>
</dbReference>
<keyword evidence="4" id="KW-1133">Transmembrane helix</keyword>
<name>A0A8J1TBE4_OWEFU</name>
<keyword evidence="3" id="KW-0812">Transmembrane</keyword>
<gene>
    <name evidence="6" type="ORF">OFUS_LOCUS23767</name>
</gene>
<dbReference type="PANTHER" id="PTHR22750">
    <property type="entry name" value="G-PROTEIN COUPLED RECEPTOR"/>
    <property type="match status" value="1"/>
</dbReference>
<feature type="non-terminal residue" evidence="6">
    <location>
        <position position="236"/>
    </location>
</feature>
<organism evidence="6 7">
    <name type="scientific">Owenia fusiformis</name>
    <name type="common">Polychaete worm</name>
    <dbReference type="NCBI Taxonomy" id="6347"/>
    <lineage>
        <taxon>Eukaryota</taxon>
        <taxon>Metazoa</taxon>
        <taxon>Spiralia</taxon>
        <taxon>Lophotrochozoa</taxon>
        <taxon>Annelida</taxon>
        <taxon>Polychaeta</taxon>
        <taxon>Sedentaria</taxon>
        <taxon>Canalipalpata</taxon>
        <taxon>Sabellida</taxon>
        <taxon>Oweniida</taxon>
        <taxon>Oweniidae</taxon>
        <taxon>Owenia</taxon>
    </lineage>
</organism>
<keyword evidence="2" id="KW-1003">Cell membrane</keyword>
<proteinExistence type="predicted"/>
<dbReference type="GO" id="GO:0005886">
    <property type="term" value="C:plasma membrane"/>
    <property type="evidence" value="ECO:0007669"/>
    <property type="project" value="UniProtKB-SubCell"/>
</dbReference>
<evidence type="ECO:0000256" key="4">
    <source>
        <dbReference type="ARBA" id="ARBA00022989"/>
    </source>
</evidence>
<dbReference type="AlphaFoldDB" id="A0A8J1TBE4"/>
<dbReference type="InterPro" id="IPR000276">
    <property type="entry name" value="GPCR_Rhodpsn"/>
</dbReference>
<dbReference type="GO" id="GO:0004930">
    <property type="term" value="F:G protein-coupled receptor activity"/>
    <property type="evidence" value="ECO:0007669"/>
    <property type="project" value="InterPro"/>
</dbReference>
<accession>A0A8J1TBE4</accession>
<comment type="subcellular location">
    <subcellularLocation>
        <location evidence="1">Cell membrane</location>
        <topology evidence="1">Multi-pass membrane protein</topology>
    </subcellularLocation>
</comment>
<evidence type="ECO:0000313" key="7">
    <source>
        <dbReference type="Proteomes" id="UP000749559"/>
    </source>
</evidence>
<dbReference type="EMBL" id="CAIIXF020000011">
    <property type="protein sequence ID" value="CAH1799798.1"/>
    <property type="molecule type" value="Genomic_DNA"/>
</dbReference>
<evidence type="ECO:0000256" key="5">
    <source>
        <dbReference type="ARBA" id="ARBA00023136"/>
    </source>
</evidence>
<dbReference type="Gene3D" id="1.20.1070.10">
    <property type="entry name" value="Rhodopsin 7-helix transmembrane proteins"/>
    <property type="match status" value="1"/>
</dbReference>
<evidence type="ECO:0000256" key="1">
    <source>
        <dbReference type="ARBA" id="ARBA00004651"/>
    </source>
</evidence>
<keyword evidence="7" id="KW-1185">Reference proteome</keyword>
<dbReference type="OrthoDB" id="6359945at2759"/>
<keyword evidence="5" id="KW-0472">Membrane</keyword>
<comment type="caution">
    <text evidence="6">The sequence shown here is derived from an EMBL/GenBank/DDBJ whole genome shotgun (WGS) entry which is preliminary data.</text>
</comment>
<evidence type="ECO:0000256" key="3">
    <source>
        <dbReference type="ARBA" id="ARBA00022692"/>
    </source>
</evidence>
<dbReference type="SUPFAM" id="SSF81321">
    <property type="entry name" value="Family A G protein-coupled receptor-like"/>
    <property type="match status" value="1"/>
</dbReference>
<evidence type="ECO:0000256" key="2">
    <source>
        <dbReference type="ARBA" id="ARBA00022475"/>
    </source>
</evidence>
<sequence>MDNLTTMGMFISDSMDKATAETMKLANDCIAVPYHQRINYVDCGVDADDITFCAILDTFELVKSALLTLLCVIAIIANVTTLIATFHVKPPRKAHHYLFRNLFIVDILASVAQLVNASRSLVGSLEFEILPVQNTKLNYTVTYAPLCAAFSCSVFALLGLAIQRYIAVCYPLHHSSICTKRNASIYITCSWMVAIILGVLVLMWSACVLPVKDFLLPIIPAIGLFLILIIIGMCFW</sequence>
<reference evidence="6" key="1">
    <citation type="submission" date="2022-03" db="EMBL/GenBank/DDBJ databases">
        <authorList>
            <person name="Martin C."/>
        </authorList>
    </citation>
    <scope>NUCLEOTIDE SEQUENCE</scope>
</reference>
<protein>
    <submittedName>
        <fullName evidence="6">Uncharacterized protein</fullName>
    </submittedName>
</protein>
<evidence type="ECO:0000313" key="6">
    <source>
        <dbReference type="EMBL" id="CAH1799798.1"/>
    </source>
</evidence>
<dbReference type="PRINTS" id="PR00237">
    <property type="entry name" value="GPCRRHODOPSN"/>
</dbReference>